<sequence>MTGMLRKLSIFALGTVAVGAFYGAKPAHAERIISDYEASRLTLASLTAAPPVYHAVHHLAARSHAAPAHQYASSRSYSHGLVHLAAYHSPRKAASHARAVRHRT</sequence>
<proteinExistence type="predicted"/>
<keyword evidence="2" id="KW-1185">Reference proteome</keyword>
<protein>
    <submittedName>
        <fullName evidence="1">Uncharacterized protein</fullName>
    </submittedName>
</protein>
<evidence type="ECO:0000313" key="1">
    <source>
        <dbReference type="EMBL" id="MBO1361720.1"/>
    </source>
</evidence>
<accession>A0ABS3M0Q1</accession>
<evidence type="ECO:0000313" key="2">
    <source>
        <dbReference type="Proteomes" id="UP000664771"/>
    </source>
</evidence>
<reference evidence="1 2" key="1">
    <citation type="submission" date="2021-03" db="EMBL/GenBank/DDBJ databases">
        <title>The complete genome sequence of Acetobacter sacchari TBRC 11175.</title>
        <authorList>
            <person name="Charoenyingcharoen P."/>
            <person name="Yukphan P."/>
        </authorList>
    </citation>
    <scope>NUCLEOTIDE SEQUENCE [LARGE SCALE GENOMIC DNA]</scope>
    <source>
        <strain evidence="1 2">TBRC 11175</strain>
    </source>
</reference>
<dbReference type="Proteomes" id="UP000664771">
    <property type="component" value="Unassembled WGS sequence"/>
</dbReference>
<name>A0ABS3M0Q1_9PROT</name>
<dbReference type="EMBL" id="JAFVMF010000029">
    <property type="protein sequence ID" value="MBO1361720.1"/>
    <property type="molecule type" value="Genomic_DNA"/>
</dbReference>
<comment type="caution">
    <text evidence="1">The sequence shown here is derived from an EMBL/GenBank/DDBJ whole genome shotgun (WGS) entry which is preliminary data.</text>
</comment>
<gene>
    <name evidence="1" type="ORF">J2D73_18220</name>
</gene>
<organism evidence="1 2">
    <name type="scientific">Acetobacter sacchari</name>
    <dbReference type="NCBI Taxonomy" id="2661687"/>
    <lineage>
        <taxon>Bacteria</taxon>
        <taxon>Pseudomonadati</taxon>
        <taxon>Pseudomonadota</taxon>
        <taxon>Alphaproteobacteria</taxon>
        <taxon>Acetobacterales</taxon>
        <taxon>Acetobacteraceae</taxon>
        <taxon>Acetobacter</taxon>
    </lineage>
</organism>
<dbReference type="RefSeq" id="WP_207883685.1">
    <property type="nucleotide sequence ID" value="NZ_JAFVMF010000029.1"/>
</dbReference>